<dbReference type="PANTHER" id="PTHR43747:SF1">
    <property type="entry name" value="SLR1998 PROTEIN"/>
    <property type="match status" value="1"/>
</dbReference>
<dbReference type="PRINTS" id="PR00420">
    <property type="entry name" value="RNGMNOXGNASE"/>
</dbReference>
<organism evidence="3 4">
    <name type="scientific">Streptomyces coffeae</name>
    <dbReference type="NCBI Taxonomy" id="621382"/>
    <lineage>
        <taxon>Bacteria</taxon>
        <taxon>Bacillati</taxon>
        <taxon>Actinomycetota</taxon>
        <taxon>Actinomycetes</taxon>
        <taxon>Kitasatosporales</taxon>
        <taxon>Streptomycetaceae</taxon>
        <taxon>Streptomyces</taxon>
    </lineage>
</organism>
<dbReference type="GO" id="GO:0004497">
    <property type="term" value="F:monooxygenase activity"/>
    <property type="evidence" value="ECO:0007669"/>
    <property type="project" value="UniProtKB-KW"/>
</dbReference>
<comment type="similarity">
    <text evidence="1">Belongs to the flavin-dependent halogenase family. Bacterial tryptophan halogenase subfamily.</text>
</comment>
<accession>A0ABS1NBI7</accession>
<gene>
    <name evidence="3" type="ORF">JK363_12165</name>
</gene>
<dbReference type="PANTHER" id="PTHR43747">
    <property type="entry name" value="FAD-BINDING PROTEIN"/>
    <property type="match status" value="1"/>
</dbReference>
<comment type="caution">
    <text evidence="3">The sequence shown here is derived from an EMBL/GenBank/DDBJ whole genome shotgun (WGS) entry which is preliminary data.</text>
</comment>
<proteinExistence type="inferred from homology"/>
<reference evidence="3 4" key="1">
    <citation type="submission" date="2021-01" db="EMBL/GenBank/DDBJ databases">
        <title>WGS of actinomycetes isolated from Thailand.</title>
        <authorList>
            <person name="Thawai C."/>
        </authorList>
    </citation>
    <scope>NUCLEOTIDE SEQUENCE [LARGE SCALE GENOMIC DNA]</scope>
    <source>
        <strain evidence="3 4">CA1R205</strain>
    </source>
</reference>
<dbReference type="Gene3D" id="3.30.9.100">
    <property type="match status" value="1"/>
</dbReference>
<keyword evidence="4" id="KW-1185">Reference proteome</keyword>
<keyword evidence="3" id="KW-0503">Monooxygenase</keyword>
<dbReference type="Pfam" id="PF01494">
    <property type="entry name" value="FAD_binding_3"/>
    <property type="match status" value="1"/>
</dbReference>
<evidence type="ECO:0000256" key="1">
    <source>
        <dbReference type="ARBA" id="ARBA00038396"/>
    </source>
</evidence>
<dbReference type="Gene3D" id="3.50.50.60">
    <property type="entry name" value="FAD/NAD(P)-binding domain"/>
    <property type="match status" value="1"/>
</dbReference>
<dbReference type="RefSeq" id="WP_201874688.1">
    <property type="nucleotide sequence ID" value="NZ_JAERRF010000006.1"/>
</dbReference>
<sequence length="384" mass="40803">MIPVPAPLRAHYDVVVAGGGPAGAAAALTLAQTGHHVLLADAGSGPAKTGEALPAAARVVLADLGMADRVPGPGHLPGYANVSAWGSTALYRVDSLNDPHGTGWHLDRGLFDQRLRDGVRATGAEVAEHTAVRRPVRAPGGGWTLPLRGLEGPATVHCAWVVDATGRLGAIATPLGARRHRHDRLLAVRLALEPGPGAADGCSLVESDPDGWWYTALQPGGHRIVVYFTDADLPSAALHSREDVQRRLATTRHLARRAAVHPLAPDAVPRRAPAHSAHLEPVCGDGWIAAGDAAVAFDPLSSQGVLTALCTGLRAGQAVDARLRGDREALREYAAQLRWIRAVHVRHHDDAYRAERRWPARPFWRRRHTRCGGLAPGEVRVGQT</sequence>
<protein>
    <submittedName>
        <fullName evidence="3">FAD-dependent monooxygenase</fullName>
    </submittedName>
</protein>
<keyword evidence="3" id="KW-0560">Oxidoreductase</keyword>
<evidence type="ECO:0000313" key="3">
    <source>
        <dbReference type="EMBL" id="MBL1097418.1"/>
    </source>
</evidence>
<dbReference type="InterPro" id="IPR036188">
    <property type="entry name" value="FAD/NAD-bd_sf"/>
</dbReference>
<dbReference type="Proteomes" id="UP000634229">
    <property type="component" value="Unassembled WGS sequence"/>
</dbReference>
<evidence type="ECO:0000259" key="2">
    <source>
        <dbReference type="Pfam" id="PF01494"/>
    </source>
</evidence>
<dbReference type="SUPFAM" id="SSF51905">
    <property type="entry name" value="FAD/NAD(P)-binding domain"/>
    <property type="match status" value="1"/>
</dbReference>
<dbReference type="InterPro" id="IPR050816">
    <property type="entry name" value="Flavin-dep_Halogenase_NPB"/>
</dbReference>
<dbReference type="InterPro" id="IPR002938">
    <property type="entry name" value="FAD-bd"/>
</dbReference>
<name>A0ABS1NBI7_9ACTN</name>
<dbReference type="EMBL" id="JAERRF010000006">
    <property type="protein sequence ID" value="MBL1097418.1"/>
    <property type="molecule type" value="Genomic_DNA"/>
</dbReference>
<feature type="domain" description="FAD-binding" evidence="2">
    <location>
        <begin position="12"/>
        <end position="333"/>
    </location>
</feature>
<evidence type="ECO:0000313" key="4">
    <source>
        <dbReference type="Proteomes" id="UP000634229"/>
    </source>
</evidence>